<evidence type="ECO:0000313" key="2">
    <source>
        <dbReference type="Proteomes" id="UP000308836"/>
    </source>
</evidence>
<name>A0AC61R6G5_9FIRM</name>
<keyword evidence="2" id="KW-1185">Reference proteome</keyword>
<dbReference type="EMBL" id="SRYG01000017">
    <property type="protein sequence ID" value="TGY65477.1"/>
    <property type="molecule type" value="Genomic_DNA"/>
</dbReference>
<proteinExistence type="predicted"/>
<dbReference type="Proteomes" id="UP000308836">
    <property type="component" value="Unassembled WGS sequence"/>
</dbReference>
<sequence length="308" mass="33782">MIQKVVVAGGGVLGSQIAFQSAFKGKDVTVWLRSPASIERARPKFERLQAVYLSTLEALRPLCGSESAYPRGLVDGLRDLRTEEIDALQARVQKAAESIRFELDLERAVRDADLIVESVAEDPRSKQAFYESLQLFLKEDAIVATNSSTMLPSAFAEGMRDPSRYLALHFANSIWQNNTAEVMGHAKTDPAVFAQVSDFARSIGMIPLELKKEQPGYILNSMLVPFLMAAQSLLVNDVADAETIDKTWVLGTGAPYGPFRILDVVGLDTAYNITKAIPGTEKIAAMLKEKIDEGKTGVQAGEGFYKYE</sequence>
<reference evidence="1" key="1">
    <citation type="submission" date="2019-04" db="EMBL/GenBank/DDBJ databases">
        <title>Microbes associate with the intestines of laboratory mice.</title>
        <authorList>
            <person name="Navarre W."/>
            <person name="Wong E."/>
            <person name="Huang K."/>
            <person name="Tropini C."/>
            <person name="Ng K."/>
            <person name="Yu B."/>
        </authorList>
    </citation>
    <scope>NUCLEOTIDE SEQUENCE</scope>
    <source>
        <strain evidence="1">NM09_H32</strain>
    </source>
</reference>
<protein>
    <submittedName>
        <fullName evidence="1">3-hydroxyacyl-CoA dehydrogenase</fullName>
        <ecNumber evidence="1">1.1.1.35</ecNumber>
    </submittedName>
</protein>
<organism evidence="1 2">
    <name type="scientific">Dubosiella muris</name>
    <dbReference type="NCBI Taxonomy" id="3038133"/>
    <lineage>
        <taxon>Bacteria</taxon>
        <taxon>Bacillati</taxon>
        <taxon>Bacillota</taxon>
        <taxon>Erysipelotrichia</taxon>
        <taxon>Erysipelotrichales</taxon>
        <taxon>Erysipelotrichaceae</taxon>
        <taxon>Dubosiella</taxon>
    </lineage>
</organism>
<dbReference type="EC" id="1.1.1.35" evidence="1"/>
<accession>A0AC61R6G5</accession>
<keyword evidence="1" id="KW-0560">Oxidoreductase</keyword>
<gene>
    <name evidence="1" type="ORF">E5336_08665</name>
</gene>
<evidence type="ECO:0000313" key="1">
    <source>
        <dbReference type="EMBL" id="TGY65477.1"/>
    </source>
</evidence>
<comment type="caution">
    <text evidence="1">The sequence shown here is derived from an EMBL/GenBank/DDBJ whole genome shotgun (WGS) entry which is preliminary data.</text>
</comment>